<keyword evidence="7" id="KW-0509">mRNA transport</keyword>
<dbReference type="GO" id="GO:0003729">
    <property type="term" value="F:mRNA binding"/>
    <property type="evidence" value="ECO:0007669"/>
    <property type="project" value="InterPro"/>
</dbReference>
<feature type="compositionally biased region" description="Low complexity" evidence="13">
    <location>
        <begin position="276"/>
        <end position="294"/>
    </location>
</feature>
<evidence type="ECO:0000256" key="8">
    <source>
        <dbReference type="ARBA" id="ARBA00022845"/>
    </source>
</evidence>
<evidence type="ECO:0000256" key="4">
    <source>
        <dbReference type="ARBA" id="ARBA00022448"/>
    </source>
</evidence>
<evidence type="ECO:0000256" key="10">
    <source>
        <dbReference type="ARBA" id="ARBA00023161"/>
    </source>
</evidence>
<dbReference type="GO" id="GO:0006417">
    <property type="term" value="P:regulation of translation"/>
    <property type="evidence" value="ECO:0007669"/>
    <property type="project" value="UniProtKB-KW"/>
</dbReference>
<keyword evidence="9" id="KW-0694">RNA-binding</keyword>
<keyword evidence="6" id="KW-0507">mRNA processing</keyword>
<feature type="compositionally biased region" description="Acidic residues" evidence="13">
    <location>
        <begin position="1"/>
        <end position="13"/>
    </location>
</feature>
<dbReference type="InterPro" id="IPR044796">
    <property type="entry name" value="MLN51_plant"/>
</dbReference>
<evidence type="ECO:0000256" key="11">
    <source>
        <dbReference type="ARBA" id="ARBA00023187"/>
    </source>
</evidence>
<feature type="compositionally biased region" description="Polar residues" evidence="13">
    <location>
        <begin position="235"/>
        <end position="244"/>
    </location>
</feature>
<dbReference type="Pfam" id="PF09405">
    <property type="entry name" value="Btz"/>
    <property type="match status" value="1"/>
</dbReference>
<proteinExistence type="inferred from homology"/>
<keyword evidence="5" id="KW-0963">Cytoplasm</keyword>
<keyword evidence="11" id="KW-0508">mRNA splicing</keyword>
<feature type="compositionally biased region" description="Basic and acidic residues" evidence="13">
    <location>
        <begin position="145"/>
        <end position="169"/>
    </location>
</feature>
<reference evidence="15 16" key="1">
    <citation type="submission" date="2019-12" db="EMBL/GenBank/DDBJ databases">
        <authorList>
            <person name="Jiao W.-B."/>
            <person name="Schneeberger K."/>
        </authorList>
    </citation>
    <scope>NUCLEOTIDE SEQUENCE [LARGE SCALE GENOMIC DNA]</scope>
    <source>
        <strain evidence="16">cv. C24</strain>
    </source>
</reference>
<evidence type="ECO:0000259" key="14">
    <source>
        <dbReference type="SMART" id="SM01044"/>
    </source>
</evidence>
<dbReference type="GO" id="GO:0051028">
    <property type="term" value="P:mRNA transport"/>
    <property type="evidence" value="ECO:0007669"/>
    <property type="project" value="UniProtKB-KW"/>
</dbReference>
<dbReference type="AlphaFoldDB" id="A0A5S9UHV7"/>
<feature type="region of interest" description="Disordered" evidence="13">
    <location>
        <begin position="1"/>
        <end position="107"/>
    </location>
</feature>
<evidence type="ECO:0000256" key="3">
    <source>
        <dbReference type="ARBA" id="ARBA00009548"/>
    </source>
</evidence>
<feature type="compositionally biased region" description="Basic and acidic residues" evidence="13">
    <location>
        <begin position="83"/>
        <end position="94"/>
    </location>
</feature>
<name>A0A5S9UHV7_ARATH</name>
<dbReference type="SMART" id="SM01044">
    <property type="entry name" value="Btz"/>
    <property type="match status" value="1"/>
</dbReference>
<evidence type="ECO:0000256" key="9">
    <source>
        <dbReference type="ARBA" id="ARBA00022884"/>
    </source>
</evidence>
<evidence type="ECO:0000256" key="12">
    <source>
        <dbReference type="ARBA" id="ARBA00023242"/>
    </source>
</evidence>
<gene>
    <name evidence="15" type="ORF">C24_LOCUS1577</name>
</gene>
<sequence length="619" mass="67104">MATSEAEYESDPEELNRSLATRRREASDDDSDDDDAVRDVKNQRAVVDSDLSDEEVGTVKYDNDEDGEDSYEDEEEESGGGIDNDKSGVVKEAGDMNGEEENEKEKLQAAVPTGGAFYMHDDRFQEMSAGGNRRMRGGRRQWGSGEERKWGHDKFEEMNTGEKHSDQRMSRGRFRGHGRGRGQGRGYARGSSSNTLTSSGQQIYVPKAVSRGRGPRKSDTPLRNENQAHSEQSKQLRNSNGSQNSREKMPHLDSRRSPTAPAKTENQGAHAKKNVAVSSLSSASPPFYPSAPSSNVVHGIQVSMERLHTNESVTPSGKKYRNTKSGYSPVWTAKTLQSTSQGRGAPAAGNTFYPQSHSQGDRFSSPMQLNGDSKGTGQRPSGQGFDQHSAVVRSLSSSPQKTSLSRNRYPPDEIESSSETAALIAKGKGTLRPGGSSSFMYSGSQMMGRPESLTSADNSNFPTFLPVMQFGGQHGGVPTFGMAYPGYVQSEDGVRNPEMTWMPVLAGPGALGASYSPPPYAAHQAHNPGLPSSAGFSSKDSSTNTLNDLVKPMESPEVAENGVSERQSNNPSKQPRRAMLLLQALLQNTFKAAIVPENLSFIREGKKTQKIIVTTTSSK</sequence>
<feature type="compositionally biased region" description="Polar residues" evidence="13">
    <location>
        <begin position="352"/>
        <end position="386"/>
    </location>
</feature>
<feature type="compositionally biased region" description="Acidic residues" evidence="13">
    <location>
        <begin position="63"/>
        <end position="78"/>
    </location>
</feature>
<dbReference type="InterPro" id="IPR018545">
    <property type="entry name" value="Btz_dom"/>
</dbReference>
<feature type="domain" description="Btz" evidence="14">
    <location>
        <begin position="73"/>
        <end position="180"/>
    </location>
</feature>
<feature type="compositionally biased region" description="Basic and acidic residues" evidence="13">
    <location>
        <begin position="216"/>
        <end position="234"/>
    </location>
</feature>
<evidence type="ECO:0000256" key="6">
    <source>
        <dbReference type="ARBA" id="ARBA00022664"/>
    </source>
</evidence>
<keyword evidence="8" id="KW-0810">Translation regulation</keyword>
<dbReference type="PANTHER" id="PTHR46837:SF6">
    <property type="entry name" value="CASC3_BARENTSZ EIF4AIII BINDING PROTEIN"/>
    <property type="match status" value="1"/>
</dbReference>
<evidence type="ECO:0000256" key="13">
    <source>
        <dbReference type="SAM" id="MobiDB-lite"/>
    </source>
</evidence>
<accession>A0A5S9UHV7</accession>
<dbReference type="GO" id="GO:0005737">
    <property type="term" value="C:cytoplasm"/>
    <property type="evidence" value="ECO:0007669"/>
    <property type="project" value="UniProtKB-SubCell"/>
</dbReference>
<keyword evidence="12" id="KW-0539">Nucleus</keyword>
<comment type="similarity">
    <text evidence="3">Belongs to the CASC3 family.</text>
</comment>
<evidence type="ECO:0000256" key="2">
    <source>
        <dbReference type="ARBA" id="ARBA00004496"/>
    </source>
</evidence>
<dbReference type="GO" id="GO:0006397">
    <property type="term" value="P:mRNA processing"/>
    <property type="evidence" value="ECO:0007669"/>
    <property type="project" value="UniProtKB-KW"/>
</dbReference>
<dbReference type="OrthoDB" id="660348at2759"/>
<evidence type="ECO:0000256" key="7">
    <source>
        <dbReference type="ARBA" id="ARBA00022816"/>
    </source>
</evidence>
<feature type="region of interest" description="Disordered" evidence="13">
    <location>
        <begin position="127"/>
        <end position="418"/>
    </location>
</feature>
<feature type="compositionally biased region" description="Basic residues" evidence="13">
    <location>
        <begin position="170"/>
        <end position="182"/>
    </location>
</feature>
<dbReference type="PANTHER" id="PTHR46837">
    <property type="entry name" value="PROTEIN MLN51 HOMOLOG"/>
    <property type="match status" value="1"/>
</dbReference>
<dbReference type="GO" id="GO:0035145">
    <property type="term" value="C:exon-exon junction complex"/>
    <property type="evidence" value="ECO:0007669"/>
    <property type="project" value="InterPro"/>
</dbReference>
<feature type="compositionally biased region" description="Acidic residues" evidence="13">
    <location>
        <begin position="27"/>
        <end position="36"/>
    </location>
</feature>
<feature type="compositionally biased region" description="Basic and acidic residues" evidence="13">
    <location>
        <begin position="245"/>
        <end position="256"/>
    </location>
</feature>
<dbReference type="EMBL" id="CACSHJ010000087">
    <property type="protein sequence ID" value="CAA0207025.1"/>
    <property type="molecule type" value="Genomic_DNA"/>
</dbReference>
<feature type="region of interest" description="Disordered" evidence="13">
    <location>
        <begin position="520"/>
        <end position="574"/>
    </location>
</feature>
<evidence type="ECO:0000313" key="15">
    <source>
        <dbReference type="EMBL" id="CAA0207025.1"/>
    </source>
</evidence>
<feature type="compositionally biased region" description="Polar residues" evidence="13">
    <location>
        <begin position="534"/>
        <end position="547"/>
    </location>
</feature>
<protein>
    <recommendedName>
        <fullName evidence="14">Btz domain-containing protein</fullName>
    </recommendedName>
</protein>
<dbReference type="GO" id="GO:0000184">
    <property type="term" value="P:nuclear-transcribed mRNA catabolic process, nonsense-mediated decay"/>
    <property type="evidence" value="ECO:0007669"/>
    <property type="project" value="UniProtKB-KW"/>
</dbReference>
<organism evidence="15 16">
    <name type="scientific">Arabidopsis thaliana</name>
    <name type="common">Mouse-ear cress</name>
    <dbReference type="NCBI Taxonomy" id="3702"/>
    <lineage>
        <taxon>Eukaryota</taxon>
        <taxon>Viridiplantae</taxon>
        <taxon>Streptophyta</taxon>
        <taxon>Embryophyta</taxon>
        <taxon>Tracheophyta</taxon>
        <taxon>Spermatophyta</taxon>
        <taxon>Magnoliopsida</taxon>
        <taxon>eudicotyledons</taxon>
        <taxon>Gunneridae</taxon>
        <taxon>Pentapetalae</taxon>
        <taxon>rosids</taxon>
        <taxon>malvids</taxon>
        <taxon>Brassicales</taxon>
        <taxon>Brassicaceae</taxon>
        <taxon>Camelineae</taxon>
        <taxon>Arabidopsis</taxon>
    </lineage>
</organism>
<evidence type="ECO:0000256" key="1">
    <source>
        <dbReference type="ARBA" id="ARBA00004123"/>
    </source>
</evidence>
<dbReference type="GO" id="GO:0008380">
    <property type="term" value="P:RNA splicing"/>
    <property type="evidence" value="ECO:0007669"/>
    <property type="project" value="UniProtKB-KW"/>
</dbReference>
<dbReference type="ExpressionAtlas" id="A0A5S9UHV7">
    <property type="expression patterns" value="baseline and differential"/>
</dbReference>
<comment type="subcellular location">
    <subcellularLocation>
        <location evidence="2">Cytoplasm</location>
    </subcellularLocation>
    <subcellularLocation>
        <location evidence="1">Nucleus</location>
    </subcellularLocation>
</comment>
<feature type="compositionally biased region" description="Polar residues" evidence="13">
    <location>
        <begin position="564"/>
        <end position="573"/>
    </location>
</feature>
<evidence type="ECO:0000256" key="5">
    <source>
        <dbReference type="ARBA" id="ARBA00022490"/>
    </source>
</evidence>
<keyword evidence="4" id="KW-0813">Transport</keyword>
<dbReference type="Proteomes" id="UP000434276">
    <property type="component" value="Unassembled WGS sequence"/>
</dbReference>
<feature type="compositionally biased region" description="Low complexity" evidence="13">
    <location>
        <begin position="394"/>
        <end position="405"/>
    </location>
</feature>
<evidence type="ECO:0000313" key="16">
    <source>
        <dbReference type="Proteomes" id="UP000434276"/>
    </source>
</evidence>
<keyword evidence="10" id="KW-0866">Nonsense-mediated mRNA decay</keyword>